<dbReference type="REBASE" id="26454">
    <property type="entry name" value="SheAORF445P"/>
</dbReference>
<evidence type="ECO:0000313" key="1">
    <source>
        <dbReference type="EMBL" id="ADI31577.1"/>
    </source>
</evidence>
<protein>
    <submittedName>
        <fullName evidence="1">Restriction endonuclease, type II, Pab1</fullName>
    </submittedName>
</protein>
<dbReference type="AlphaFoldDB" id="D7DBN0"/>
<accession>D7DBN0</accession>
<reference evidence="1 2" key="2">
    <citation type="journal article" date="2011" name="Stand. Genomic Sci.">
        <title>Complete genome sequence of Staphylothermus hellenicus P8.</title>
        <authorList>
            <person name="Anderson I."/>
            <person name="Wirth R."/>
            <person name="Lucas S."/>
            <person name="Copeland A."/>
            <person name="Lapidus A."/>
            <person name="Cheng J.F."/>
            <person name="Goodwin L."/>
            <person name="Pitluck S."/>
            <person name="Davenport K."/>
            <person name="Detter J.C."/>
            <person name="Han C."/>
            <person name="Tapia R."/>
            <person name="Land M."/>
            <person name="Hauser L."/>
            <person name="Pati A."/>
            <person name="Mikhailova N."/>
            <person name="Woyke T."/>
            <person name="Klenk H.P."/>
            <person name="Kyrpides N."/>
            <person name="Ivanova N."/>
        </authorList>
    </citation>
    <scope>NUCLEOTIDE SEQUENCE [LARGE SCALE GENOMIC DNA]</scope>
    <source>
        <strain evidence="2">DSM 12710 / JCM 10830 / BK20S6-10-b1 / P8</strain>
    </source>
</reference>
<evidence type="ECO:0000313" key="2">
    <source>
        <dbReference type="Proteomes" id="UP000002573"/>
    </source>
</evidence>
<dbReference type="GO" id="GO:0004519">
    <property type="term" value="F:endonuclease activity"/>
    <property type="evidence" value="ECO:0007669"/>
    <property type="project" value="UniProtKB-KW"/>
</dbReference>
<dbReference type="HOGENOM" id="CLU_1243069_0_0_2"/>
<reference evidence="2" key="1">
    <citation type="submission" date="2010-05" db="EMBL/GenBank/DDBJ databases">
        <title>Complete sequence of Staphylothermus hellenicus DSM 12710.</title>
        <authorList>
            <consortium name="US DOE Joint Genome Institute"/>
            <person name="Lucas S."/>
            <person name="Copeland A."/>
            <person name="Lapidus A."/>
            <person name="Cheng J.-F."/>
            <person name="Bruce D."/>
            <person name="Goodwin L."/>
            <person name="Pitluck S."/>
            <person name="Davenport K."/>
            <person name="Detter J.C."/>
            <person name="Han C."/>
            <person name="Tapia R."/>
            <person name="Larimer F."/>
            <person name="Land M."/>
            <person name="Hauser L."/>
            <person name="Kyrpides N."/>
            <person name="Mikhailova N."/>
            <person name="Anderson I.J."/>
            <person name="Woyke T."/>
        </authorList>
    </citation>
    <scope>NUCLEOTIDE SEQUENCE [LARGE SCALE GENOMIC DNA]</scope>
    <source>
        <strain evidence="2">DSM 12710 / JCM 10830 / BK20S6-10-b1 / P8</strain>
    </source>
</reference>
<proteinExistence type="predicted"/>
<sequence length="222" mass="26007">MINMVECEVRWEDGRIVGLLPITLPTSKVRVKRNGEPIPARQTKLREDDLLEWQISYKKDEEVLIEAGKMLEIAYNRGIITREELKQLRDYAVKVPQTFDKQFKILKEETNRAFLGEFKVFFRHIPIIHKDLDNGCFVEAELKHKQRAVGYQPMLYVFIPVRNVVTNDAVGSLVGRTARPKEVVKWFPTKNDIIEIMKTFAVLSQKHREDVIEIIERIISKF</sequence>
<dbReference type="EMBL" id="CP002051">
    <property type="protein sequence ID" value="ADI31577.1"/>
    <property type="molecule type" value="Genomic_DNA"/>
</dbReference>
<keyword evidence="2" id="KW-1185">Reference proteome</keyword>
<name>D7DBN0_STAHD</name>
<keyword evidence="1" id="KW-0378">Hydrolase</keyword>
<keyword evidence="1" id="KW-0540">Nuclease</keyword>
<dbReference type="KEGG" id="shc:Shell_0446"/>
<keyword evidence="1" id="KW-0255">Endonuclease</keyword>
<dbReference type="Proteomes" id="UP000002573">
    <property type="component" value="Chromosome"/>
</dbReference>
<dbReference type="eggNOG" id="arCOG10428">
    <property type="taxonomic scope" value="Archaea"/>
</dbReference>
<gene>
    <name evidence="1" type="ordered locus">Shell_0446</name>
</gene>
<organism evidence="1 2">
    <name type="scientific">Staphylothermus hellenicus (strain DSM 12710 / JCM 10830 / BK20S6-10-b1 / P8)</name>
    <dbReference type="NCBI Taxonomy" id="591019"/>
    <lineage>
        <taxon>Archaea</taxon>
        <taxon>Thermoproteota</taxon>
        <taxon>Thermoprotei</taxon>
        <taxon>Desulfurococcales</taxon>
        <taxon>Desulfurococcaceae</taxon>
        <taxon>Staphylothermus</taxon>
    </lineage>
</organism>